<reference evidence="7" key="1">
    <citation type="submission" date="2025-08" db="UniProtKB">
        <authorList>
            <consortium name="RefSeq"/>
        </authorList>
    </citation>
    <scope>IDENTIFICATION</scope>
</reference>
<dbReference type="Gene3D" id="3.30.40.10">
    <property type="entry name" value="Zinc/RING finger domain, C3HC4 (zinc finger)"/>
    <property type="match status" value="1"/>
</dbReference>
<evidence type="ECO:0000259" key="5">
    <source>
        <dbReference type="PROSITE" id="PS50089"/>
    </source>
</evidence>
<evidence type="ECO:0000256" key="4">
    <source>
        <dbReference type="PROSITE-ProRule" id="PRU00175"/>
    </source>
</evidence>
<accession>A0ABM0KAJ3</accession>
<dbReference type="PROSITE" id="PS50089">
    <property type="entry name" value="ZF_RING_2"/>
    <property type="match status" value="1"/>
</dbReference>
<evidence type="ECO:0000313" key="6">
    <source>
        <dbReference type="Proteomes" id="UP000694888"/>
    </source>
</evidence>
<dbReference type="PANTHER" id="PTHR46858:SF5">
    <property type="entry name" value="E3 UBIQUITIN-PROTEIN LIGASE APD1-RELATED"/>
    <property type="match status" value="1"/>
</dbReference>
<evidence type="ECO:0000313" key="7">
    <source>
        <dbReference type="RefSeq" id="XP_005112901.2"/>
    </source>
</evidence>
<feature type="domain" description="RING-type" evidence="5">
    <location>
        <begin position="76"/>
        <end position="115"/>
    </location>
</feature>
<keyword evidence="3" id="KW-0862">Zinc</keyword>
<keyword evidence="2 4" id="KW-0863">Zinc-finger</keyword>
<keyword evidence="1" id="KW-0479">Metal-binding</keyword>
<dbReference type="InterPro" id="IPR013083">
    <property type="entry name" value="Znf_RING/FYVE/PHD"/>
</dbReference>
<dbReference type="Pfam" id="PF13920">
    <property type="entry name" value="zf-C3HC4_3"/>
    <property type="match status" value="1"/>
</dbReference>
<dbReference type="SMART" id="SM00184">
    <property type="entry name" value="RING"/>
    <property type="match status" value="1"/>
</dbReference>
<dbReference type="InterPro" id="IPR001841">
    <property type="entry name" value="Znf_RING"/>
</dbReference>
<dbReference type="GeneID" id="101846052"/>
<organism evidence="6 7">
    <name type="scientific">Aplysia californica</name>
    <name type="common">California sea hare</name>
    <dbReference type="NCBI Taxonomy" id="6500"/>
    <lineage>
        <taxon>Eukaryota</taxon>
        <taxon>Metazoa</taxon>
        <taxon>Spiralia</taxon>
        <taxon>Lophotrochozoa</taxon>
        <taxon>Mollusca</taxon>
        <taxon>Gastropoda</taxon>
        <taxon>Heterobranchia</taxon>
        <taxon>Euthyneura</taxon>
        <taxon>Tectipleura</taxon>
        <taxon>Aplysiida</taxon>
        <taxon>Aplysioidea</taxon>
        <taxon>Aplysiidae</taxon>
        <taxon>Aplysia</taxon>
    </lineage>
</organism>
<name>A0ABM0KAJ3_APLCA</name>
<protein>
    <submittedName>
        <fullName evidence="7">E3 ubiquitin-protein ligase rififylin</fullName>
    </submittedName>
</protein>
<evidence type="ECO:0000256" key="3">
    <source>
        <dbReference type="ARBA" id="ARBA00022833"/>
    </source>
</evidence>
<sequence length="127" mass="14533">MGKTLFFRSGSQPLILSEEQRAERKRARQEEMSSSSGLGTYLERLIPGLKHRGNYNPKDTQDEAAAIIPSDLDRDCAICMDRLRDCLFRPCNHMVTCLECGQMLQARQDACPVCRKDIEQTIRVFHN</sequence>
<keyword evidence="6" id="KW-1185">Reference proteome</keyword>
<gene>
    <name evidence="7" type="primary">LOC101846052</name>
</gene>
<evidence type="ECO:0000256" key="2">
    <source>
        <dbReference type="ARBA" id="ARBA00022771"/>
    </source>
</evidence>
<evidence type="ECO:0000256" key="1">
    <source>
        <dbReference type="ARBA" id="ARBA00022723"/>
    </source>
</evidence>
<dbReference type="SUPFAM" id="SSF57850">
    <property type="entry name" value="RING/U-box"/>
    <property type="match status" value="1"/>
</dbReference>
<dbReference type="RefSeq" id="XP_005112901.2">
    <property type="nucleotide sequence ID" value="XM_005112844.3"/>
</dbReference>
<dbReference type="Proteomes" id="UP000694888">
    <property type="component" value="Unplaced"/>
</dbReference>
<dbReference type="PANTHER" id="PTHR46858">
    <property type="entry name" value="OS05G0521000 PROTEIN"/>
    <property type="match status" value="1"/>
</dbReference>
<proteinExistence type="predicted"/>